<dbReference type="EMBL" id="JAQNDO010000001">
    <property type="protein sequence ID" value="MDC0742944.1"/>
    <property type="molecule type" value="Genomic_DNA"/>
</dbReference>
<keyword evidence="2" id="KW-1185">Reference proteome</keyword>
<evidence type="ECO:0000313" key="2">
    <source>
        <dbReference type="Proteomes" id="UP001221411"/>
    </source>
</evidence>
<dbReference type="Pfam" id="PF05717">
    <property type="entry name" value="TnpB_IS66"/>
    <property type="match status" value="1"/>
</dbReference>
<comment type="caution">
    <text evidence="1">The sequence shown here is derived from an EMBL/GenBank/DDBJ whole genome shotgun (WGS) entry which is preliminary data.</text>
</comment>
<dbReference type="PANTHER" id="PTHR36455:SF1">
    <property type="entry name" value="BLR8292 PROTEIN"/>
    <property type="match status" value="1"/>
</dbReference>
<dbReference type="NCBIfam" id="NF033819">
    <property type="entry name" value="IS66_TnpB"/>
    <property type="match status" value="1"/>
</dbReference>
<evidence type="ECO:0000313" key="1">
    <source>
        <dbReference type="EMBL" id="MDC0742944.1"/>
    </source>
</evidence>
<dbReference type="InterPro" id="IPR008878">
    <property type="entry name" value="Transposase_IS66_Orf2"/>
</dbReference>
<protein>
    <submittedName>
        <fullName evidence="1">IS66 family insertion sequence element accessory protein TnpB</fullName>
    </submittedName>
</protein>
<dbReference type="RefSeq" id="WP_271918310.1">
    <property type="nucleotide sequence ID" value="NZ_JAQNDO010000001.1"/>
</dbReference>
<organism evidence="1 2">
    <name type="scientific">Polyangium mundeleinium</name>
    <dbReference type="NCBI Taxonomy" id="2995306"/>
    <lineage>
        <taxon>Bacteria</taxon>
        <taxon>Pseudomonadati</taxon>
        <taxon>Myxococcota</taxon>
        <taxon>Polyangia</taxon>
        <taxon>Polyangiales</taxon>
        <taxon>Polyangiaceae</taxon>
        <taxon>Polyangium</taxon>
    </lineage>
</organism>
<dbReference type="Proteomes" id="UP001221411">
    <property type="component" value="Unassembled WGS sequence"/>
</dbReference>
<sequence length="110" mass="12516">MAIFVATERLDLRRSFDGLAGVVREVLREDPLSGALFMFFNKTADRVKIFWWDRTGYCLLYKRLERGTFRVPQGLEPGARSVTIEAAEMAKLLEGICLPPSKQRIRPLAA</sequence>
<reference evidence="1 2" key="1">
    <citation type="submission" date="2022-11" db="EMBL/GenBank/DDBJ databases">
        <title>Minimal conservation of predation-associated metabolite biosynthetic gene clusters underscores biosynthetic potential of Myxococcota including descriptions for ten novel species: Archangium lansinium sp. nov., Myxococcus landrumus sp. nov., Nannocystis bai.</title>
        <authorList>
            <person name="Ahearne A."/>
            <person name="Stevens C."/>
            <person name="Dowd S."/>
        </authorList>
    </citation>
    <scope>NUCLEOTIDE SEQUENCE [LARGE SCALE GENOMIC DNA]</scope>
    <source>
        <strain evidence="1 2">RJM3</strain>
    </source>
</reference>
<proteinExistence type="predicted"/>
<accession>A0ABT5EN93</accession>
<dbReference type="PANTHER" id="PTHR36455">
    <property type="match status" value="1"/>
</dbReference>
<name>A0ABT5EN93_9BACT</name>
<gene>
    <name evidence="1" type="primary">tnpB</name>
    <name evidence="1" type="ORF">POL67_16460</name>
</gene>